<dbReference type="InterPro" id="IPR002890">
    <property type="entry name" value="MG2"/>
</dbReference>
<dbReference type="KEGG" id="dat:HRM2_17230"/>
<dbReference type="Pfam" id="PF00207">
    <property type="entry name" value="A2M"/>
    <property type="match status" value="1"/>
</dbReference>
<dbReference type="PANTHER" id="PTHR40094">
    <property type="entry name" value="ALPHA-2-MACROGLOBULIN HOMOLOG"/>
    <property type="match status" value="1"/>
</dbReference>
<dbReference type="SUPFAM" id="SSF48239">
    <property type="entry name" value="Terpenoid cyclases/Protein prenyltransferases"/>
    <property type="match status" value="1"/>
</dbReference>
<dbReference type="Gene3D" id="2.60.40.3710">
    <property type="match status" value="1"/>
</dbReference>
<feature type="domain" description="Alpha-2-macroglobulin bait region" evidence="3">
    <location>
        <begin position="998"/>
        <end position="1149"/>
    </location>
</feature>
<evidence type="ECO:0000259" key="4">
    <source>
        <dbReference type="SMART" id="SM01360"/>
    </source>
</evidence>
<dbReference type="SMART" id="SM01360">
    <property type="entry name" value="A2M"/>
    <property type="match status" value="1"/>
</dbReference>
<dbReference type="RefSeq" id="WP_015903616.1">
    <property type="nucleotide sequence ID" value="NC_012108.1"/>
</dbReference>
<name>C0QB30_DESAH</name>
<dbReference type="InterPro" id="IPR051802">
    <property type="entry name" value="YfhM-like"/>
</dbReference>
<dbReference type="InterPro" id="IPR041246">
    <property type="entry name" value="Bact_MG10"/>
</dbReference>
<reference evidence="5 6" key="1">
    <citation type="journal article" date="2009" name="Environ. Microbiol.">
        <title>Genome sequence of Desulfobacterium autotrophicum HRM2, a marine sulfate reducer oxidizing organic carbon completely to carbon dioxide.</title>
        <authorList>
            <person name="Strittmatter A.W."/>
            <person name="Liesegang H."/>
            <person name="Rabus R."/>
            <person name="Decker I."/>
            <person name="Amann J."/>
            <person name="Andres S."/>
            <person name="Henne A."/>
            <person name="Fricke W.F."/>
            <person name="Martinez-Arias R."/>
            <person name="Bartels D."/>
            <person name="Goesmann A."/>
            <person name="Krause L."/>
            <person name="Puehler A."/>
            <person name="Klenk H.P."/>
            <person name="Richter M."/>
            <person name="Schuler M."/>
            <person name="Gloeckner F.O."/>
            <person name="Meyerdierks A."/>
            <person name="Gottschalk G."/>
            <person name="Amann R."/>
        </authorList>
    </citation>
    <scope>NUCLEOTIDE SEQUENCE [LARGE SCALE GENOMIC DNA]</scope>
    <source>
        <strain evidence="6">ATCC 43914 / DSM 3382 / HRM2</strain>
    </source>
</reference>
<dbReference type="InterPro" id="IPR032812">
    <property type="entry name" value="SbsA_Ig"/>
</dbReference>
<evidence type="ECO:0000256" key="1">
    <source>
        <dbReference type="ARBA" id="ARBA00010556"/>
    </source>
</evidence>
<dbReference type="InterPro" id="IPR008930">
    <property type="entry name" value="Terpenoid_cyclase/PrenylTrfase"/>
</dbReference>
<proteinExistence type="inferred from homology"/>
<dbReference type="OrthoDB" id="9767116at2"/>
<dbReference type="EMBL" id="CP001087">
    <property type="protein sequence ID" value="ACN14829.1"/>
    <property type="molecule type" value="Genomic_DNA"/>
</dbReference>
<dbReference type="PANTHER" id="PTHR40094:SF1">
    <property type="entry name" value="UBIQUITIN DOMAIN-CONTAINING PROTEIN"/>
    <property type="match status" value="1"/>
</dbReference>
<dbReference type="SMART" id="SM01359">
    <property type="entry name" value="A2M_N_2"/>
    <property type="match status" value="1"/>
</dbReference>
<evidence type="ECO:0000313" key="5">
    <source>
        <dbReference type="EMBL" id="ACN14829.1"/>
    </source>
</evidence>
<feature type="domain" description="Alpha-2-macroglobulin" evidence="4">
    <location>
        <begin position="1211"/>
        <end position="1300"/>
    </location>
</feature>
<dbReference type="eggNOG" id="COG2373">
    <property type="taxonomic scope" value="Bacteria"/>
</dbReference>
<accession>C0QB30</accession>
<dbReference type="InterPro" id="IPR011625">
    <property type="entry name" value="A2M_N_BRD"/>
</dbReference>
<comment type="similarity">
    <text evidence="1">Belongs to the protease inhibitor I39 (alpha-2-macroglobulin) family. Bacterial alpha-2-macroglobulin subfamily.</text>
</comment>
<dbReference type="Pfam" id="PF07703">
    <property type="entry name" value="A2M_BRD"/>
    <property type="match status" value="1"/>
</dbReference>
<dbReference type="Proteomes" id="UP000000442">
    <property type="component" value="Chromosome"/>
</dbReference>
<dbReference type="Pfam" id="PF13205">
    <property type="entry name" value="Big_5"/>
    <property type="match status" value="1"/>
</dbReference>
<organism evidence="5 6">
    <name type="scientific">Desulforapulum autotrophicum (strain ATCC 43914 / DSM 3382 / VKM B-1955 / HRM2)</name>
    <name type="common">Desulfobacterium autotrophicum</name>
    <dbReference type="NCBI Taxonomy" id="177437"/>
    <lineage>
        <taxon>Bacteria</taxon>
        <taxon>Pseudomonadati</taxon>
        <taxon>Thermodesulfobacteriota</taxon>
        <taxon>Desulfobacteria</taxon>
        <taxon>Desulfobacterales</taxon>
        <taxon>Desulfobacteraceae</taxon>
        <taxon>Desulforapulum</taxon>
    </lineage>
</organism>
<dbReference type="InterPro" id="IPR001599">
    <property type="entry name" value="Macroglobln_a2"/>
</dbReference>
<sequence length="1937" mass="214187">MKLCPRSFLCAGIAGVLFSLLMVLFSQPSMAGEAFKIMRITPQGMDVPAKRQITIEFNQKVVPLGRMERDQSEIPITFDPLVNGQWRWLTPSTLGLELDEQERLKPATVYTMTIRPGITAEDGSSLTRPHVHSFTTLRPQMRYSGFKTWEAPGTPVLRLVFNQPVLGPSLEDHLFFEINNSARQRTAALVVPDPDDPEPGVNIPCETLENQDGQTGQTCNARRVWLVSPKNELAQDARVTLGIRAGVRSAMGPVPGVSNSTLVVFRTFPEFKFLGLEAYPINADKSLLIRAHGFKNETMPRPNPLAPLALVFSTPVSVDDFRKSVEFFPGLASDRPGFNPWANVYAYSGLGFPHKQGQTYRVSLPVNLVAHTPYRVKESALRLRDQFGRRLEIPLDFSFHTDHRPPDYTLVYDTAVLENGIDNDLPLVVTNLDLVNVHYRRMTVDKTEENLEHQTPVQAVQDLAVKIPLGVNTMLHHRSGAVSGTIATRPGVKKSNWQKTFFVQKTPFEVHVKSGHFNTLVWVVDLKTGDPVAGAAVFVYKDAVTRLKGDGPVLAQGVTDKDGILILPGTSTLDPGLKLFDWSWENSDERLFVKVVKDDLMALVPLSPRFETDTYRASGALFSSNLSRRYSHVHTWGTTAQGIYRAGETIDFKIYVRDQNNGTFIQAPKGSYTLKIINPTGKVVHEQNNITLSKFGAFDGRFTSSKTGSVGHYSFELSADFTEISWTPLKVLVSDFVPAAFKVTTQLNQSVLRPGQKVEVTTTAKLHAGGPYTSASTQVILRLEPRGFSSAHSLVKDFWFQADQQDQEGVILFNNQAALNNRGELVTGFDLIHDRTPFGRVVVESGVRDDRGGTIAATTSVDFFGRDRFVGLRSDSWLYYQGKPATFPFVVVDESGAPQAGINTGFWVERLTTKASRVKGAGNAYKTIYVDEWTRVKQFQAASSDHPLPVDFVPDRPGAYRITATINDTRERKHTSTLGFWVSGRDRVMWHHPEANALTLIAESDRLEVGATARYLVKNPFPGAKALVTVERYGVLKQWVMTLEGSTPVIEFPVEPEFAPGFFFSVNIVSPRVSPSPGNNGLDLGKPVSRMGYHRVEVADPNRQIKVAVAVERQTYKPGDTVRVDVRADNRDEPVEIAVAVLDEAVFDLIGRAGNPFDPFRGFYTIDGLDLVNYSLMKRLVGIQNFSKKGASPGGDGGATISMRSIFKYVSYWNPSIPTDPRGRAVFEFKVPDNLTGWRIFAMAVTPTDRMGTGEQTFKVNLPTEVRPVMPNQVMVGDRFNAGFSIMNRTDRGRSIAVKIDAMDVGDRSIASVEKTLFLPPFKRETVWMPVTAEKQGKIRFSATAGDDLDTDAMAHSLTVNGRDKVTTVATYGSIDGNRLTQTLAVPEKIRTDRGSLGVVLSSSVLGTLEPSLAYMRDYPYTCWEQRLSRAVVAALLPDLAPWISGAENQTMDLNNNQAPGRTFVWHKSDEFVRQTLAQAVTFQAPNGGMAYYRPDQERVSPYLSAYTAFAFSLIEHAGYEVPKIVEQRLHAFVRTLLKQDHVPQFYSPGMKATVRAVALAALARGNKGKMDDLERVFPHLKSMGLFGRAMLLEAALMTPGAGVMADSCVDSILALSDRTGGKMSFSEAPDKGYLQIASTPIRTNSAALAALVAYGGQANKALSRDIPQGLVRYLTDTRRGRDHWESTQDSVFAMRGLLAYARAFENEKTAMDVTADVDGQALGTANFQGKKQGSIRLARPIQSDDPGRSRLLTVERKGQGRLYVQTLMSYALKTPFPRSVNAGISVQRRVWVERNGKSVVLNDPVTLMAGDLVRVDLLVSPGGDRNFVVVDDPVPGGLEPVNRSLATASILDLEAEAPDPAADAGQRWFYHRELTHKGVRFYSERLPQGSYRLSYTAQVISSGRFTWLPVRAQEMYDTDVFGQGVETTLVVADPDR</sequence>
<dbReference type="Gene3D" id="1.50.10.20">
    <property type="match status" value="1"/>
</dbReference>
<dbReference type="Pfam" id="PF01835">
    <property type="entry name" value="MG2"/>
    <property type="match status" value="1"/>
</dbReference>
<dbReference type="STRING" id="177437.HRM2_17230"/>
<evidence type="ECO:0000313" key="6">
    <source>
        <dbReference type="Proteomes" id="UP000000442"/>
    </source>
</evidence>
<gene>
    <name evidence="5" type="ordered locus">HRM2_17230</name>
</gene>
<protein>
    <recommendedName>
        <fullName evidence="7">Large extracellular alpha-helical protein</fullName>
    </recommendedName>
</protein>
<dbReference type="Gene3D" id="2.60.40.1930">
    <property type="match status" value="1"/>
</dbReference>
<dbReference type="GO" id="GO:0004866">
    <property type="term" value="F:endopeptidase inhibitor activity"/>
    <property type="evidence" value="ECO:0007669"/>
    <property type="project" value="InterPro"/>
</dbReference>
<evidence type="ECO:0008006" key="7">
    <source>
        <dbReference type="Google" id="ProtNLM"/>
    </source>
</evidence>
<keyword evidence="2" id="KW-0732">Signal</keyword>
<evidence type="ECO:0000256" key="2">
    <source>
        <dbReference type="ARBA" id="ARBA00022729"/>
    </source>
</evidence>
<keyword evidence="6" id="KW-1185">Reference proteome</keyword>
<dbReference type="HOGENOM" id="CLU_002018_0_0_7"/>
<evidence type="ECO:0000259" key="3">
    <source>
        <dbReference type="SMART" id="SM01359"/>
    </source>
</evidence>
<dbReference type="Pfam" id="PF17973">
    <property type="entry name" value="bMG10"/>
    <property type="match status" value="1"/>
</dbReference>